<keyword evidence="4" id="KW-1185">Reference proteome</keyword>
<organism evidence="3 4">
    <name type="scientific">Sporomusa ovata</name>
    <dbReference type="NCBI Taxonomy" id="2378"/>
    <lineage>
        <taxon>Bacteria</taxon>
        <taxon>Bacillati</taxon>
        <taxon>Bacillota</taxon>
        <taxon>Negativicutes</taxon>
        <taxon>Selenomonadales</taxon>
        <taxon>Sporomusaceae</taxon>
        <taxon>Sporomusa</taxon>
    </lineage>
</organism>
<name>A0A0U1L0G1_9FIRM</name>
<dbReference type="InterPro" id="IPR000182">
    <property type="entry name" value="GNAT_dom"/>
</dbReference>
<keyword evidence="3" id="KW-0347">Helicase</keyword>
<evidence type="ECO:0000256" key="1">
    <source>
        <dbReference type="ARBA" id="ARBA00022679"/>
    </source>
</evidence>
<reference evidence="4" key="1">
    <citation type="submission" date="2015-03" db="EMBL/GenBank/DDBJ databases">
        <authorList>
            <person name="Nijsse Bart"/>
        </authorList>
    </citation>
    <scope>NUCLEOTIDE SEQUENCE [LARGE SCALE GENOMIC DNA]</scope>
</reference>
<dbReference type="PANTHER" id="PTHR13947">
    <property type="entry name" value="GNAT FAMILY N-ACETYLTRANSFERASE"/>
    <property type="match status" value="1"/>
</dbReference>
<evidence type="ECO:0000313" key="3">
    <source>
        <dbReference type="EMBL" id="CQR73158.1"/>
    </source>
</evidence>
<dbReference type="PROSITE" id="PS51186">
    <property type="entry name" value="GNAT"/>
    <property type="match status" value="1"/>
</dbReference>
<keyword evidence="3" id="KW-0067">ATP-binding</keyword>
<keyword evidence="3" id="KW-0547">Nucleotide-binding</keyword>
<dbReference type="GO" id="GO:0008080">
    <property type="term" value="F:N-acetyltransferase activity"/>
    <property type="evidence" value="ECO:0007669"/>
    <property type="project" value="InterPro"/>
</dbReference>
<dbReference type="InterPro" id="IPR016181">
    <property type="entry name" value="Acyl_CoA_acyltransferase"/>
</dbReference>
<dbReference type="CDD" id="cd04301">
    <property type="entry name" value="NAT_SF"/>
    <property type="match status" value="1"/>
</dbReference>
<protein>
    <submittedName>
        <fullName evidence="3">Protein export cytoplasm protein SecA ATPase RNA helicase (TC 3.A.5.1.1)</fullName>
    </submittedName>
</protein>
<keyword evidence="3" id="KW-0378">Hydrolase</keyword>
<accession>A0A0U1L0G1</accession>
<evidence type="ECO:0000259" key="2">
    <source>
        <dbReference type="PROSITE" id="PS51186"/>
    </source>
</evidence>
<dbReference type="InterPro" id="IPR050769">
    <property type="entry name" value="NAT_camello-type"/>
</dbReference>
<dbReference type="AlphaFoldDB" id="A0A0U1L0G1"/>
<dbReference type="RefSeq" id="WP_021167967.1">
    <property type="nucleotide sequence ID" value="NZ_CTRP01000012.1"/>
</dbReference>
<dbReference type="Pfam" id="PF00583">
    <property type="entry name" value="Acetyltransf_1"/>
    <property type="match status" value="1"/>
</dbReference>
<keyword evidence="1" id="KW-0808">Transferase</keyword>
<dbReference type="Gene3D" id="3.40.630.30">
    <property type="match status" value="1"/>
</dbReference>
<proteinExistence type="predicted"/>
<dbReference type="GO" id="GO:0004386">
    <property type="term" value="F:helicase activity"/>
    <property type="evidence" value="ECO:0007669"/>
    <property type="project" value="UniProtKB-KW"/>
</dbReference>
<feature type="domain" description="N-acetyltransferase" evidence="2">
    <location>
        <begin position="4"/>
        <end position="165"/>
    </location>
</feature>
<dbReference type="SUPFAM" id="SSF55729">
    <property type="entry name" value="Acyl-CoA N-acyltransferases (Nat)"/>
    <property type="match status" value="1"/>
</dbReference>
<sequence>MDVIAIEKYREAYKNEVIDLILDVQRNEFQIPITREDQPDLNDIPNFYQTGKGNFWVAIGNGKVVGTIALLDIENNQAALRKLFVNPAYRGSHYNTAKLLLLTLIEWAAERKIEEIFLGTTAKFLAAHRFYEKNGFCQIQKEKLPAAFSIMKVDTKFYYYRIIVNRSMEFPEIL</sequence>
<dbReference type="Proteomes" id="UP000049855">
    <property type="component" value="Unassembled WGS sequence"/>
</dbReference>
<evidence type="ECO:0000313" key="4">
    <source>
        <dbReference type="Proteomes" id="UP000049855"/>
    </source>
</evidence>
<gene>
    <name evidence="3" type="ORF">SpAn4DRAFT_2390</name>
</gene>
<dbReference type="PANTHER" id="PTHR13947:SF37">
    <property type="entry name" value="LD18367P"/>
    <property type="match status" value="1"/>
</dbReference>
<dbReference type="EMBL" id="CTRP01000012">
    <property type="protein sequence ID" value="CQR73158.1"/>
    <property type="molecule type" value="Genomic_DNA"/>
</dbReference>